<organism evidence="1 2">
    <name type="scientific">Lacibacter cauensis</name>
    <dbReference type="NCBI Taxonomy" id="510947"/>
    <lineage>
        <taxon>Bacteria</taxon>
        <taxon>Pseudomonadati</taxon>
        <taxon>Bacteroidota</taxon>
        <taxon>Chitinophagia</taxon>
        <taxon>Chitinophagales</taxon>
        <taxon>Chitinophagaceae</taxon>
        <taxon>Lacibacter</taxon>
    </lineage>
</organism>
<comment type="caution">
    <text evidence="1">The sequence shown here is derived from an EMBL/GenBank/DDBJ whole genome shotgun (WGS) entry which is preliminary data.</text>
</comment>
<name>A0A562SH06_9BACT</name>
<evidence type="ECO:0000313" key="2">
    <source>
        <dbReference type="Proteomes" id="UP000316167"/>
    </source>
</evidence>
<protein>
    <submittedName>
        <fullName evidence="1">Uncharacterized protein</fullName>
    </submittedName>
</protein>
<gene>
    <name evidence="1" type="ORF">IQ13_3229</name>
</gene>
<dbReference type="AlphaFoldDB" id="A0A562SH06"/>
<dbReference type="EMBL" id="VLLE01000005">
    <property type="protein sequence ID" value="TWI80551.1"/>
    <property type="molecule type" value="Genomic_DNA"/>
</dbReference>
<dbReference type="Proteomes" id="UP000316167">
    <property type="component" value="Unassembled WGS sequence"/>
</dbReference>
<keyword evidence="2" id="KW-1185">Reference proteome</keyword>
<evidence type="ECO:0000313" key="1">
    <source>
        <dbReference type="EMBL" id="TWI80551.1"/>
    </source>
</evidence>
<reference evidence="1 2" key="1">
    <citation type="journal article" date="2015" name="Stand. Genomic Sci.">
        <title>Genomic Encyclopedia of Bacterial and Archaeal Type Strains, Phase III: the genomes of soil and plant-associated and newly described type strains.</title>
        <authorList>
            <person name="Whitman W.B."/>
            <person name="Woyke T."/>
            <person name="Klenk H.P."/>
            <person name="Zhou Y."/>
            <person name="Lilburn T.G."/>
            <person name="Beck B.J."/>
            <person name="De Vos P."/>
            <person name="Vandamme P."/>
            <person name="Eisen J.A."/>
            <person name="Garrity G."/>
            <person name="Hugenholtz P."/>
            <person name="Kyrpides N.C."/>
        </authorList>
    </citation>
    <scope>NUCLEOTIDE SEQUENCE [LARGE SCALE GENOMIC DNA]</scope>
    <source>
        <strain evidence="1 2">CGMCC 1.7271</strain>
    </source>
</reference>
<dbReference type="RefSeq" id="WP_144887589.1">
    <property type="nucleotide sequence ID" value="NZ_VLLE01000005.1"/>
</dbReference>
<proteinExistence type="predicted"/>
<accession>A0A562SH06</accession>
<sequence length="88" mass="10171">MSEMQNPLQSFGRIANEMENWKDVARIGGKEFREGDRVYGTWVEVDGTSHYQDGVVIRNEETGLWVQTEPDGGITEIKRFWALNHDNK</sequence>